<reference evidence="2 3" key="1">
    <citation type="journal article" date="2017" name="Genome Biol.">
        <title>New reference genome sequences of hot pepper reveal the massive evolution of plant disease-resistance genes by retroduplication.</title>
        <authorList>
            <person name="Kim S."/>
            <person name="Park J."/>
            <person name="Yeom S.I."/>
            <person name="Kim Y.M."/>
            <person name="Seo E."/>
            <person name="Kim K.T."/>
            <person name="Kim M.S."/>
            <person name="Lee J.M."/>
            <person name="Cheong K."/>
            <person name="Shin H.S."/>
            <person name="Kim S.B."/>
            <person name="Han K."/>
            <person name="Lee J."/>
            <person name="Park M."/>
            <person name="Lee H.A."/>
            <person name="Lee H.Y."/>
            <person name="Lee Y."/>
            <person name="Oh S."/>
            <person name="Lee J.H."/>
            <person name="Choi E."/>
            <person name="Choi E."/>
            <person name="Lee S.E."/>
            <person name="Jeon J."/>
            <person name="Kim H."/>
            <person name="Choi G."/>
            <person name="Song H."/>
            <person name="Lee J."/>
            <person name="Lee S.C."/>
            <person name="Kwon J.K."/>
            <person name="Lee H.Y."/>
            <person name="Koo N."/>
            <person name="Hong Y."/>
            <person name="Kim R.W."/>
            <person name="Kang W.H."/>
            <person name="Huh J.H."/>
            <person name="Kang B.C."/>
            <person name="Yang T.J."/>
            <person name="Lee Y.H."/>
            <person name="Bennetzen J.L."/>
            <person name="Choi D."/>
        </authorList>
    </citation>
    <scope>NUCLEOTIDE SEQUENCE [LARGE SCALE GENOMIC DNA]</scope>
    <source>
        <strain evidence="3">cv. PBC81</strain>
    </source>
</reference>
<reference evidence="3" key="2">
    <citation type="journal article" date="2017" name="J. Anim. Genet.">
        <title>Multiple reference genome sequences of hot pepper reveal the massive evolution of plant disease resistance genes by retroduplication.</title>
        <authorList>
            <person name="Kim S."/>
            <person name="Park J."/>
            <person name="Yeom S.-I."/>
            <person name="Kim Y.-M."/>
            <person name="Seo E."/>
            <person name="Kim K.-T."/>
            <person name="Kim M.-S."/>
            <person name="Lee J.M."/>
            <person name="Cheong K."/>
            <person name="Shin H.-S."/>
            <person name="Kim S.-B."/>
            <person name="Han K."/>
            <person name="Lee J."/>
            <person name="Park M."/>
            <person name="Lee H.-A."/>
            <person name="Lee H.-Y."/>
            <person name="Lee Y."/>
            <person name="Oh S."/>
            <person name="Lee J.H."/>
            <person name="Choi E."/>
            <person name="Choi E."/>
            <person name="Lee S.E."/>
            <person name="Jeon J."/>
            <person name="Kim H."/>
            <person name="Choi G."/>
            <person name="Song H."/>
            <person name="Lee J."/>
            <person name="Lee S.-C."/>
            <person name="Kwon J.-K."/>
            <person name="Lee H.-Y."/>
            <person name="Koo N."/>
            <person name="Hong Y."/>
            <person name="Kim R.W."/>
            <person name="Kang W.-H."/>
            <person name="Huh J.H."/>
            <person name="Kang B.-C."/>
            <person name="Yang T.-J."/>
            <person name="Lee Y.-H."/>
            <person name="Bennetzen J.L."/>
            <person name="Choi D."/>
        </authorList>
    </citation>
    <scope>NUCLEOTIDE SEQUENCE [LARGE SCALE GENOMIC DNA]</scope>
    <source>
        <strain evidence="3">cv. PBC81</strain>
    </source>
</reference>
<keyword evidence="3" id="KW-1185">Reference proteome</keyword>
<accession>A0A2G2WI48</accession>
<dbReference type="EMBL" id="MLFT02000006">
    <property type="protein sequence ID" value="PHT44820.1"/>
    <property type="molecule type" value="Genomic_DNA"/>
</dbReference>
<evidence type="ECO:0008006" key="4">
    <source>
        <dbReference type="Google" id="ProtNLM"/>
    </source>
</evidence>
<feature type="compositionally biased region" description="Low complexity" evidence="1">
    <location>
        <begin position="1"/>
        <end position="29"/>
    </location>
</feature>
<proteinExistence type="predicted"/>
<evidence type="ECO:0000256" key="1">
    <source>
        <dbReference type="SAM" id="MobiDB-lite"/>
    </source>
</evidence>
<gene>
    <name evidence="2" type="ORF">CQW23_13978</name>
</gene>
<organism evidence="2 3">
    <name type="scientific">Capsicum baccatum</name>
    <name type="common">Peruvian pepper</name>
    <dbReference type="NCBI Taxonomy" id="33114"/>
    <lineage>
        <taxon>Eukaryota</taxon>
        <taxon>Viridiplantae</taxon>
        <taxon>Streptophyta</taxon>
        <taxon>Embryophyta</taxon>
        <taxon>Tracheophyta</taxon>
        <taxon>Spermatophyta</taxon>
        <taxon>Magnoliopsida</taxon>
        <taxon>eudicotyledons</taxon>
        <taxon>Gunneridae</taxon>
        <taxon>Pentapetalae</taxon>
        <taxon>asterids</taxon>
        <taxon>lamiids</taxon>
        <taxon>Solanales</taxon>
        <taxon>Solanaceae</taxon>
        <taxon>Solanoideae</taxon>
        <taxon>Capsiceae</taxon>
        <taxon>Capsicum</taxon>
    </lineage>
</organism>
<evidence type="ECO:0000313" key="2">
    <source>
        <dbReference type="EMBL" id="PHT44820.1"/>
    </source>
</evidence>
<dbReference type="Proteomes" id="UP000224567">
    <property type="component" value="Unassembled WGS sequence"/>
</dbReference>
<dbReference type="PANTHER" id="PTHR47481">
    <property type="match status" value="1"/>
</dbReference>
<dbReference type="AlphaFoldDB" id="A0A2G2WI48"/>
<dbReference type="PANTHER" id="PTHR47481:SF33">
    <property type="entry name" value="RETROTRANSPOSON COPIA-LIKE N-TERMINAL DOMAIN-CONTAINING PROTEIN"/>
    <property type="match status" value="1"/>
</dbReference>
<evidence type="ECO:0000313" key="3">
    <source>
        <dbReference type="Proteomes" id="UP000224567"/>
    </source>
</evidence>
<feature type="region of interest" description="Disordered" evidence="1">
    <location>
        <begin position="1"/>
        <end position="33"/>
    </location>
</feature>
<name>A0A2G2WI48_CAPBA</name>
<dbReference type="OrthoDB" id="1301509at2759"/>
<protein>
    <recommendedName>
        <fullName evidence="4">Retrotransposon Copia-like N-terminal domain-containing protein</fullName>
    </recommendedName>
</protein>
<comment type="caution">
    <text evidence="2">The sequence shown here is derived from an EMBL/GenBank/DDBJ whole genome shotgun (WGS) entry which is preliminary data.</text>
</comment>
<sequence>MAPRNTSNENTSTTLPNNSSTKNTSTTPSHVASPSSLTILTMNKNEQLISINVVAQAPLKLNNAYYQSWKYQWETILTACDFLHFIELPPSSIDTPFHKRQDHLIRSAIVASLSSDVVPFVIDTKFSYALWQNLAATYAKLSPLHSRETPVTYEELHEKLLDFEQNLVHSSSSSTVPITTNFAAKPSPHNNRSQPNHASHPGNNSNQFAANNSGAQFDGQNNQRNRPRVTC</sequence>
<feature type="compositionally biased region" description="Polar residues" evidence="1">
    <location>
        <begin position="172"/>
        <end position="224"/>
    </location>
</feature>
<feature type="region of interest" description="Disordered" evidence="1">
    <location>
        <begin position="172"/>
        <end position="231"/>
    </location>
</feature>